<keyword evidence="15 19" id="KW-0496">Mitochondrion</keyword>
<comment type="cofactor">
    <cofactor evidence="18">
        <name>heme</name>
        <dbReference type="ChEBI" id="CHEBI:30413"/>
    </cofactor>
    <text evidence="18">Binds 2 heme groups non-covalently.</text>
</comment>
<feature type="transmembrane region" description="Helical" evidence="19">
    <location>
        <begin position="139"/>
        <end position="157"/>
    </location>
</feature>
<evidence type="ECO:0000256" key="12">
    <source>
        <dbReference type="ARBA" id="ARBA00022989"/>
    </source>
</evidence>
<comment type="subunit">
    <text evidence="3">The main subunits of complex b-c1 are: cytochrome b, cytochrome c1 and the Rieske protein.</text>
</comment>
<comment type="function">
    <text evidence="1 19">Component of the ubiquinol-cytochrome c reductase complex (complex III or cytochrome b-c1 complex) that is part of the mitochondrial respiratory chain. The b-c1 complex mediates electron transfer from ubiquinol to cytochrome c. Contributes to the generation of a proton gradient across the mitochondrial membrane that is then used for ATP synthesis.</text>
</comment>
<geneLocation type="mitochondrion" evidence="22"/>
<sequence>MKKSILKFNLLKIINHSLISLPTPLNISIWWNFGSLLGMCLLIQIISGLFLSFHYAPNINIAFNSIIHMIQDVNNGWLFRLIHMNGASMFFICMFIHIGRGIYYNSFFLKKTWIMGVLILLITMSTAFMGYVLPWGQMSFWGATVITNLVSAIPYIGDMIVKWLWGGFSVNNATLNRFYSIHFILPFIILFMMIIHLYFLHEFGSSNPMGLNSNFFKIPFNPYYSIKDILGFLIILIILILLCLLNPYILSDPENFNKANSMITPLHIQPEWYFLFAYAILRSIPNKLGGVIALMLSILILLIMPFLMIYNFKSFKFYKLNQIMFWIFINLFIILTWIGARPVEEPFIIIGQISSILYFLYFFLNPYIAKLSDFLIFKNY</sequence>
<dbReference type="PROSITE" id="PS51003">
    <property type="entry name" value="CYTB_CTER"/>
    <property type="match status" value="1"/>
</dbReference>
<dbReference type="EMBL" id="MG923493">
    <property type="protein sequence ID" value="AZL93216.1"/>
    <property type="molecule type" value="Genomic_DNA"/>
</dbReference>
<feature type="transmembrane region" description="Helical" evidence="19">
    <location>
        <begin position="112"/>
        <end position="133"/>
    </location>
</feature>
<dbReference type="InterPro" id="IPR036150">
    <property type="entry name" value="Cyt_b/b6_C_sf"/>
</dbReference>
<feature type="transmembrane region" description="Helical" evidence="19">
    <location>
        <begin position="77"/>
        <end position="100"/>
    </location>
</feature>
<keyword evidence="16 19" id="KW-0472">Membrane</keyword>
<organism evidence="22">
    <name type="scientific">Eupelmus sp. ZJUH_2016012</name>
    <dbReference type="NCBI Taxonomy" id="2491156"/>
    <lineage>
        <taxon>Eukaryota</taxon>
        <taxon>Metazoa</taxon>
        <taxon>Ecdysozoa</taxon>
        <taxon>Arthropoda</taxon>
        <taxon>Hexapoda</taxon>
        <taxon>Insecta</taxon>
        <taxon>Pterygota</taxon>
        <taxon>Neoptera</taxon>
        <taxon>Endopterygota</taxon>
        <taxon>Hymenoptera</taxon>
        <taxon>Apocrita</taxon>
        <taxon>Proctotrupomorpha</taxon>
        <taxon>Chalcidoidea</taxon>
        <taxon>Eupelmidae</taxon>
        <taxon>Eupelminae</taxon>
        <taxon>Eupelmus</taxon>
    </lineage>
</organism>
<feature type="transmembrane region" description="Helical" evidence="19">
    <location>
        <begin position="178"/>
        <end position="199"/>
    </location>
</feature>
<comment type="cofactor">
    <cofactor evidence="19">
        <name>heme b</name>
        <dbReference type="ChEBI" id="CHEBI:60344"/>
    </cofactor>
    <text evidence="19">Binds 2 heme groups non-covalently.</text>
</comment>
<feature type="transmembrane region" description="Helical" evidence="19">
    <location>
        <begin position="287"/>
        <end position="311"/>
    </location>
</feature>
<dbReference type="PIRSF" id="PIRSF038885">
    <property type="entry name" value="COB"/>
    <property type="match status" value="1"/>
</dbReference>
<dbReference type="GO" id="GO:0006122">
    <property type="term" value="P:mitochondrial electron transport, ubiquinol to cytochrome c"/>
    <property type="evidence" value="ECO:0007669"/>
    <property type="project" value="TreeGrafter"/>
</dbReference>
<keyword evidence="14" id="KW-0830">Ubiquinone</keyword>
<dbReference type="Pfam" id="PF00032">
    <property type="entry name" value="Cytochrom_B_C"/>
    <property type="match status" value="1"/>
</dbReference>
<keyword evidence="13 18" id="KW-0408">Iron</keyword>
<name>A0A3S8V0J6_9HYME</name>
<evidence type="ECO:0000256" key="1">
    <source>
        <dbReference type="ARBA" id="ARBA00002566"/>
    </source>
</evidence>
<dbReference type="SUPFAM" id="SSF81342">
    <property type="entry name" value="Transmembrane di-heme cytochromes"/>
    <property type="match status" value="1"/>
</dbReference>
<dbReference type="InterPro" id="IPR048259">
    <property type="entry name" value="Cytochrome_b_N_euk/bac"/>
</dbReference>
<keyword evidence="11 19" id="KW-0249">Electron transport</keyword>
<evidence type="ECO:0000256" key="16">
    <source>
        <dbReference type="ARBA" id="ARBA00023136"/>
    </source>
</evidence>
<dbReference type="AlphaFoldDB" id="A0A3S8V0J6"/>
<feature type="binding site" description="axial binding residue" evidence="18">
    <location>
        <position position="196"/>
    </location>
    <ligand>
        <name>heme b</name>
        <dbReference type="ChEBI" id="CHEBI:60344"/>
        <label>b566</label>
    </ligand>
    <ligandPart>
        <name>Fe</name>
        <dbReference type="ChEBI" id="CHEBI:18248"/>
    </ligandPart>
</feature>
<evidence type="ECO:0000256" key="2">
    <source>
        <dbReference type="ARBA" id="ARBA00004448"/>
    </source>
</evidence>
<dbReference type="SUPFAM" id="SSF81648">
    <property type="entry name" value="a domain/subunit of cytochrome bc1 complex (Ubiquinol-cytochrome c reductase)"/>
    <property type="match status" value="1"/>
</dbReference>
<keyword evidence="5 19" id="KW-0813">Transport</keyword>
<evidence type="ECO:0000259" key="21">
    <source>
        <dbReference type="PROSITE" id="PS51003"/>
    </source>
</evidence>
<feature type="transmembrane region" description="Helical" evidence="19">
    <location>
        <begin position="323"/>
        <end position="340"/>
    </location>
</feature>
<reference evidence="22" key="1">
    <citation type="journal article" date="2018" name="Mol. Phylogenet. Evol.">
        <title>Mitochondrial phylogenomics of the Hymenoptera.</title>
        <authorList>
            <person name="Tang P."/>
            <person name="Zhu J.C."/>
            <person name="Zheng B.Y."/>
            <person name="Wei S.J."/>
            <person name="Sharkey M."/>
            <person name="Chen X.X."/>
            <person name="Vogler A.P."/>
        </authorList>
    </citation>
    <scope>NUCLEOTIDE SEQUENCE</scope>
</reference>
<dbReference type="PROSITE" id="PS51002">
    <property type="entry name" value="CYTB_NTER"/>
    <property type="match status" value="1"/>
</dbReference>
<keyword evidence="12 19" id="KW-1133">Transmembrane helix</keyword>
<evidence type="ECO:0000256" key="17">
    <source>
        <dbReference type="PIRSR" id="PIRSR038885-1"/>
    </source>
</evidence>
<evidence type="ECO:0000256" key="15">
    <source>
        <dbReference type="ARBA" id="ARBA00023128"/>
    </source>
</evidence>
<accession>A0A3S8V0J6</accession>
<evidence type="ECO:0000256" key="9">
    <source>
        <dbReference type="ARBA" id="ARBA00022723"/>
    </source>
</evidence>
<evidence type="ECO:0000256" key="3">
    <source>
        <dbReference type="ARBA" id="ARBA00011649"/>
    </source>
</evidence>
<dbReference type="PANTHER" id="PTHR19271:SF16">
    <property type="entry name" value="CYTOCHROME B"/>
    <property type="match status" value="1"/>
</dbReference>
<keyword evidence="9 18" id="KW-0479">Metal-binding</keyword>
<dbReference type="InterPro" id="IPR030689">
    <property type="entry name" value="Cytochrome_b"/>
</dbReference>
<dbReference type="InterPro" id="IPR048260">
    <property type="entry name" value="Cytochrome_b_C_euk/bac"/>
</dbReference>
<dbReference type="InterPro" id="IPR016174">
    <property type="entry name" value="Di-haem_cyt_TM"/>
</dbReference>
<evidence type="ECO:0000256" key="13">
    <source>
        <dbReference type="ARBA" id="ARBA00023004"/>
    </source>
</evidence>
<comment type="subcellular location">
    <subcellularLocation>
        <location evidence="2">Mitochondrion inner membrane</location>
        <topology evidence="2">Multi-pass membrane protein</topology>
    </subcellularLocation>
</comment>
<feature type="binding site" description="axial binding residue" evidence="18">
    <location>
        <position position="97"/>
    </location>
    <ligand>
        <name>heme b</name>
        <dbReference type="ChEBI" id="CHEBI:60344"/>
        <label>b566</label>
    </ligand>
    <ligandPart>
        <name>Fe</name>
        <dbReference type="ChEBI" id="CHEBI:18248"/>
    </ligandPart>
</feature>
<protein>
    <recommendedName>
        <fullName evidence="4 19">Cytochrome b</fullName>
    </recommendedName>
</protein>
<evidence type="ECO:0000256" key="11">
    <source>
        <dbReference type="ARBA" id="ARBA00022982"/>
    </source>
</evidence>
<dbReference type="InterPro" id="IPR027387">
    <property type="entry name" value="Cytb/b6-like_sf"/>
</dbReference>
<feature type="binding site" evidence="17">
    <location>
        <position position="201"/>
    </location>
    <ligand>
        <name>a ubiquinone</name>
        <dbReference type="ChEBI" id="CHEBI:16389"/>
    </ligand>
</feature>
<evidence type="ECO:0000256" key="14">
    <source>
        <dbReference type="ARBA" id="ARBA00023075"/>
    </source>
</evidence>
<evidence type="ECO:0000256" key="5">
    <source>
        <dbReference type="ARBA" id="ARBA00022448"/>
    </source>
</evidence>
<feature type="binding site" description="axial binding residue" evidence="18">
    <location>
        <position position="182"/>
    </location>
    <ligand>
        <name>heme b</name>
        <dbReference type="ChEBI" id="CHEBI:60344"/>
        <label>b562</label>
    </ligand>
    <ligandPart>
        <name>Fe</name>
        <dbReference type="ChEBI" id="CHEBI:18248"/>
    </ligandPart>
</feature>
<dbReference type="GO" id="GO:0008121">
    <property type="term" value="F:quinol-cytochrome-c reductase activity"/>
    <property type="evidence" value="ECO:0007669"/>
    <property type="project" value="InterPro"/>
</dbReference>
<evidence type="ECO:0000256" key="18">
    <source>
        <dbReference type="PIRSR" id="PIRSR038885-2"/>
    </source>
</evidence>
<dbReference type="InterPro" id="IPR005797">
    <property type="entry name" value="Cyt_b/b6_N"/>
</dbReference>
<dbReference type="CDD" id="cd00290">
    <property type="entry name" value="cytochrome_b_C"/>
    <property type="match status" value="1"/>
</dbReference>
<dbReference type="PANTHER" id="PTHR19271">
    <property type="entry name" value="CYTOCHROME B"/>
    <property type="match status" value="1"/>
</dbReference>
<keyword evidence="7 19" id="KW-0679">Respiratory chain</keyword>
<evidence type="ECO:0000256" key="7">
    <source>
        <dbReference type="ARBA" id="ARBA00022660"/>
    </source>
</evidence>
<feature type="domain" description="Cytochrome b/b6 C-terminal region profile" evidence="21">
    <location>
        <begin position="210"/>
        <end position="380"/>
    </location>
</feature>
<feature type="transmembrane region" description="Helical" evidence="19">
    <location>
        <begin position="346"/>
        <end position="364"/>
    </location>
</feature>
<evidence type="ECO:0000256" key="10">
    <source>
        <dbReference type="ARBA" id="ARBA00022792"/>
    </source>
</evidence>
<dbReference type="CDD" id="cd00284">
    <property type="entry name" value="Cytochrome_b_N"/>
    <property type="match status" value="1"/>
</dbReference>
<dbReference type="Gene3D" id="1.20.810.10">
    <property type="entry name" value="Cytochrome Bc1 Complex, Chain C"/>
    <property type="match status" value="1"/>
</dbReference>
<evidence type="ECO:0000256" key="6">
    <source>
        <dbReference type="ARBA" id="ARBA00022617"/>
    </source>
</evidence>
<keyword evidence="8 19" id="KW-0812">Transmembrane</keyword>
<evidence type="ECO:0000256" key="4">
    <source>
        <dbReference type="ARBA" id="ARBA00013531"/>
    </source>
</evidence>
<evidence type="ECO:0000259" key="20">
    <source>
        <dbReference type="PROSITE" id="PS51002"/>
    </source>
</evidence>
<proteinExistence type="inferred from homology"/>
<dbReference type="GO" id="GO:0005743">
    <property type="term" value="C:mitochondrial inner membrane"/>
    <property type="evidence" value="ECO:0007669"/>
    <property type="project" value="UniProtKB-SubCell"/>
</dbReference>
<gene>
    <name evidence="22" type="primary">cob</name>
</gene>
<keyword evidence="10" id="KW-0999">Mitochondrion inner membrane</keyword>
<dbReference type="GO" id="GO:0016491">
    <property type="term" value="F:oxidoreductase activity"/>
    <property type="evidence" value="ECO:0007669"/>
    <property type="project" value="UniProtKB-UniRule"/>
</dbReference>
<feature type="binding site" description="axial binding residue" evidence="18">
    <location>
        <position position="83"/>
    </location>
    <ligand>
        <name>heme b</name>
        <dbReference type="ChEBI" id="CHEBI:60344"/>
        <label>b562</label>
    </ligand>
    <ligandPart>
        <name>Fe</name>
        <dbReference type="ChEBI" id="CHEBI:18248"/>
    </ligandPart>
</feature>
<dbReference type="GO" id="GO:0045275">
    <property type="term" value="C:respiratory chain complex III"/>
    <property type="evidence" value="ECO:0007669"/>
    <property type="project" value="InterPro"/>
</dbReference>
<evidence type="ECO:0000313" key="22">
    <source>
        <dbReference type="EMBL" id="AZL93216.1"/>
    </source>
</evidence>
<feature type="transmembrane region" description="Helical" evidence="19">
    <location>
        <begin position="229"/>
        <end position="250"/>
    </location>
</feature>
<dbReference type="Pfam" id="PF00033">
    <property type="entry name" value="Cytochrome_B"/>
    <property type="match status" value="1"/>
</dbReference>
<keyword evidence="6 18" id="KW-0349">Heme</keyword>
<feature type="domain" description="Cytochrome b/b6 N-terminal region profile" evidence="20">
    <location>
        <begin position="1"/>
        <end position="209"/>
    </location>
</feature>
<dbReference type="GO" id="GO:0046872">
    <property type="term" value="F:metal ion binding"/>
    <property type="evidence" value="ECO:0007669"/>
    <property type="project" value="UniProtKB-UniRule"/>
</dbReference>
<evidence type="ECO:0000256" key="8">
    <source>
        <dbReference type="ARBA" id="ARBA00022692"/>
    </source>
</evidence>
<evidence type="ECO:0000256" key="19">
    <source>
        <dbReference type="RuleBase" id="RU362117"/>
    </source>
</evidence>
<comment type="similarity">
    <text evidence="19">Belongs to the cytochrome b family.</text>
</comment>
<feature type="transmembrane region" description="Helical" evidence="19">
    <location>
        <begin position="36"/>
        <end position="57"/>
    </location>
</feature>
<dbReference type="InterPro" id="IPR005798">
    <property type="entry name" value="Cyt_b/b6_C"/>
</dbReference>